<feature type="region of interest" description="Disordered" evidence="1">
    <location>
        <begin position="242"/>
        <end position="264"/>
    </location>
</feature>
<feature type="region of interest" description="Disordered" evidence="1">
    <location>
        <begin position="39"/>
        <end position="91"/>
    </location>
</feature>
<feature type="compositionally biased region" description="Polar residues" evidence="1">
    <location>
        <begin position="75"/>
        <end position="91"/>
    </location>
</feature>
<reference evidence="3 4" key="1">
    <citation type="journal article" date="2018" name="Nat. Ecol. Evol.">
        <title>Pezizomycetes genomes reveal the molecular basis of ectomycorrhizal truffle lifestyle.</title>
        <authorList>
            <person name="Murat C."/>
            <person name="Payen T."/>
            <person name="Noel B."/>
            <person name="Kuo A."/>
            <person name="Morin E."/>
            <person name="Chen J."/>
            <person name="Kohler A."/>
            <person name="Krizsan K."/>
            <person name="Balestrini R."/>
            <person name="Da Silva C."/>
            <person name="Montanini B."/>
            <person name="Hainaut M."/>
            <person name="Levati E."/>
            <person name="Barry K.W."/>
            <person name="Belfiori B."/>
            <person name="Cichocki N."/>
            <person name="Clum A."/>
            <person name="Dockter R.B."/>
            <person name="Fauchery L."/>
            <person name="Guy J."/>
            <person name="Iotti M."/>
            <person name="Le Tacon F."/>
            <person name="Lindquist E.A."/>
            <person name="Lipzen A."/>
            <person name="Malagnac F."/>
            <person name="Mello A."/>
            <person name="Molinier V."/>
            <person name="Miyauchi S."/>
            <person name="Poulain J."/>
            <person name="Riccioni C."/>
            <person name="Rubini A."/>
            <person name="Sitrit Y."/>
            <person name="Splivallo R."/>
            <person name="Traeger S."/>
            <person name="Wang M."/>
            <person name="Zifcakova L."/>
            <person name="Wipf D."/>
            <person name="Zambonelli A."/>
            <person name="Paolocci F."/>
            <person name="Nowrousian M."/>
            <person name="Ottonello S."/>
            <person name="Baldrian P."/>
            <person name="Spatafora J.W."/>
            <person name="Henrissat B."/>
            <person name="Nagy L.G."/>
            <person name="Aury J.M."/>
            <person name="Wincker P."/>
            <person name="Grigoriev I.V."/>
            <person name="Bonfante P."/>
            <person name="Martin F.M."/>
        </authorList>
    </citation>
    <scope>NUCLEOTIDE SEQUENCE [LARGE SCALE GENOMIC DNA]</scope>
    <source>
        <strain evidence="3 4">CCBAS932</strain>
    </source>
</reference>
<feature type="domain" description="DUF6604" evidence="2">
    <location>
        <begin position="11"/>
        <end position="333"/>
    </location>
</feature>
<dbReference type="PANTHER" id="PTHR38795:SF1">
    <property type="entry name" value="DUF6604 DOMAIN-CONTAINING PROTEIN"/>
    <property type="match status" value="1"/>
</dbReference>
<dbReference type="EMBL" id="ML119146">
    <property type="protein sequence ID" value="RPB10013.1"/>
    <property type="molecule type" value="Genomic_DNA"/>
</dbReference>
<dbReference type="STRING" id="1392247.A0A3N4KHH9"/>
<accession>A0A3N4KHH9</accession>
<evidence type="ECO:0000259" key="2">
    <source>
        <dbReference type="Pfam" id="PF20253"/>
    </source>
</evidence>
<keyword evidence="4" id="KW-1185">Reference proteome</keyword>
<organism evidence="3 4">
    <name type="scientific">Morchella conica CCBAS932</name>
    <dbReference type="NCBI Taxonomy" id="1392247"/>
    <lineage>
        <taxon>Eukaryota</taxon>
        <taxon>Fungi</taxon>
        <taxon>Dikarya</taxon>
        <taxon>Ascomycota</taxon>
        <taxon>Pezizomycotina</taxon>
        <taxon>Pezizomycetes</taxon>
        <taxon>Pezizales</taxon>
        <taxon>Morchellaceae</taxon>
        <taxon>Morchella</taxon>
    </lineage>
</organism>
<dbReference type="OrthoDB" id="5339038at2759"/>
<gene>
    <name evidence="3" type="ORF">P167DRAFT_509979</name>
</gene>
<proteinExistence type="predicted"/>
<dbReference type="AlphaFoldDB" id="A0A3N4KHH9"/>
<dbReference type="PANTHER" id="PTHR38795">
    <property type="entry name" value="DUF6604 DOMAIN-CONTAINING PROTEIN"/>
    <property type="match status" value="1"/>
</dbReference>
<dbReference type="InterPro" id="IPR046539">
    <property type="entry name" value="DUF6604"/>
</dbReference>
<evidence type="ECO:0000313" key="3">
    <source>
        <dbReference type="EMBL" id="RPB10013.1"/>
    </source>
</evidence>
<name>A0A3N4KHH9_9PEZI</name>
<sequence>MGPPNRNTYLEYKRNTARLICWVVTTATNVSKNLGLDSSSVVVDPTLPPTPPVSPVATKRVNGNNGKGKHRRKSQPQSPSPTVTDDLTSSASPEITANKLVSLSKFISSSSMKAVPSTVYSLFESVIRSRTDAYNFWLDIDFANPSKETQNSNKGHKAFIDALQAAFETLGGLEWKLKCNAEREQKLKETATNKIGPVPKSKELELDNMFGGLEIDDITSGGENEDPGGNQNEWLKNIVPKQNNGQKKGASKARKSSAQKAADSQARRLENYKIKSDSEALFAAFCFMKDLFDLRSYIAGVWQEVANDTLNTAVAGALSNLAAGMVKQLQFDIAADFPQCKNFQSIIDLLIPGNAEYKSLTGKTAAGCSEETRANGDKTNKAGGGTAKHMPAFNGLDITEGCLINAYRDLVTFIIDYRKGRNCKPTPPIAALKWDPNLDLHQCTDDERRKWRSDFAIMWLYDMVNQFASSRLTADKQVQPLETVDWKSAKFGRRVLFGPSEFSGEVTQLAMSLKHSPLIEEIQPHMVFQVQVMMDSMTTFKQWHFHLPSSIASQRTIFGPDVPFELGRHMEDMEAFKEDFIPGSELLMKEFKKTDPERWEFPIRNVPPLVSEIGIVLGDSLLSRLTHRAFQSRFLDTNRNGLWVYCPWICGVGLAQALNVVFDWGRILWDNSGISLAMFHFYNILLANKHLKEPMPLFEGLLEIFSNQVFRGGRRPRNNFFKYWNAASGVKAQYFAPPSTKRLRKGGGVVNDGVETSMWRRHVRTFDELSKLALLGDADWIPDKVDRTKFPALIAQQQLVSGYKGKRHLRETNTSFLSAIKKDLESDLTGPVPFSGLNFLLILWFFNGLFRKVYEGTLEHPISQAHPLDAHGKWQDTVLYLALFPVLAEDQLGSRLDNDLLKCMAEIFEDEMDGFELSDFVYFDERRSRVKERSEEDDEPGWRDFEKFIVRGGFFKDEDDQSDGEY</sequence>
<protein>
    <recommendedName>
        <fullName evidence="2">DUF6604 domain-containing protein</fullName>
    </recommendedName>
</protein>
<dbReference type="Pfam" id="PF20253">
    <property type="entry name" value="DUF6604"/>
    <property type="match status" value="1"/>
</dbReference>
<dbReference type="Proteomes" id="UP000277580">
    <property type="component" value="Unassembled WGS sequence"/>
</dbReference>
<evidence type="ECO:0000256" key="1">
    <source>
        <dbReference type="SAM" id="MobiDB-lite"/>
    </source>
</evidence>
<dbReference type="InParanoid" id="A0A3N4KHH9"/>
<evidence type="ECO:0000313" key="4">
    <source>
        <dbReference type="Proteomes" id="UP000277580"/>
    </source>
</evidence>